<protein>
    <recommendedName>
        <fullName evidence="11">Isopentenyl-diphosphate delta-isomerase</fullName>
        <shortName evidence="11">IPP isomerase</shortName>
        <ecNumber evidence="11">5.3.3.2</ecNumber>
    </recommendedName>
    <alternativeName>
        <fullName evidence="11">Isopentenyl diphosphate:dimethylallyl diphosphate isomerase</fullName>
    </alternativeName>
    <alternativeName>
        <fullName evidence="11">Isopentenyl pyrophosphate isomerase</fullName>
    </alternativeName>
    <alternativeName>
        <fullName evidence="11">Type 2 isopentenyl diphosphate isomerase</fullName>
        <shortName evidence="11">IDI-2</shortName>
    </alternativeName>
</protein>
<name>A0ABW4CTE5_9LACO</name>
<proteinExistence type="inferred from homology"/>
<feature type="binding site" evidence="11">
    <location>
        <position position="184"/>
    </location>
    <ligand>
        <name>FMN</name>
        <dbReference type="ChEBI" id="CHEBI:58210"/>
    </ligand>
</feature>
<evidence type="ECO:0000256" key="1">
    <source>
        <dbReference type="ARBA" id="ARBA00001917"/>
    </source>
</evidence>
<dbReference type="EC" id="5.3.3.2" evidence="11"/>
<dbReference type="CDD" id="cd02811">
    <property type="entry name" value="IDI-2_FMN"/>
    <property type="match status" value="1"/>
</dbReference>
<dbReference type="PANTHER" id="PTHR43665:SF1">
    <property type="entry name" value="ISOPENTENYL-DIPHOSPHATE DELTA-ISOMERASE"/>
    <property type="match status" value="1"/>
</dbReference>
<dbReference type="Gene3D" id="3.20.20.70">
    <property type="entry name" value="Aldolase class I"/>
    <property type="match status" value="1"/>
</dbReference>
<reference evidence="14" key="1">
    <citation type="journal article" date="2019" name="Int. J. Syst. Evol. Microbiol.">
        <title>The Global Catalogue of Microorganisms (GCM) 10K type strain sequencing project: providing services to taxonomists for standard genome sequencing and annotation.</title>
        <authorList>
            <consortium name="The Broad Institute Genomics Platform"/>
            <consortium name="The Broad Institute Genome Sequencing Center for Infectious Disease"/>
            <person name="Wu L."/>
            <person name="Ma J."/>
        </authorList>
    </citation>
    <scope>NUCLEOTIDE SEQUENCE [LARGE SCALE GENOMIC DNA]</scope>
    <source>
        <strain evidence="14">CCM 8912</strain>
    </source>
</reference>
<keyword evidence="5 11" id="KW-0479">Metal-binding</keyword>
<dbReference type="NCBIfam" id="TIGR02151">
    <property type="entry name" value="IPP_isom_2"/>
    <property type="match status" value="1"/>
</dbReference>
<feature type="binding site" evidence="11">
    <location>
        <position position="94"/>
    </location>
    <ligand>
        <name>FMN</name>
        <dbReference type="ChEBI" id="CHEBI:58210"/>
    </ligand>
</feature>
<keyword evidence="8 11" id="KW-0414">Isoprene biosynthesis</keyword>
<keyword evidence="7 11" id="KW-0521">NADP</keyword>
<evidence type="ECO:0000256" key="11">
    <source>
        <dbReference type="HAMAP-Rule" id="MF_00354"/>
    </source>
</evidence>
<keyword evidence="6 11" id="KW-0460">Magnesium</keyword>
<dbReference type="Proteomes" id="UP001597212">
    <property type="component" value="Unassembled WGS sequence"/>
</dbReference>
<evidence type="ECO:0000256" key="4">
    <source>
        <dbReference type="ARBA" id="ARBA00022643"/>
    </source>
</evidence>
<evidence type="ECO:0000256" key="9">
    <source>
        <dbReference type="ARBA" id="ARBA00023235"/>
    </source>
</evidence>
<accession>A0ABW4CTE5</accession>
<organism evidence="13 14">
    <name type="scientific">Lacticaseibacillus hegangensis</name>
    <dbReference type="NCBI Taxonomy" id="2486010"/>
    <lineage>
        <taxon>Bacteria</taxon>
        <taxon>Bacillati</taxon>
        <taxon>Bacillota</taxon>
        <taxon>Bacilli</taxon>
        <taxon>Lactobacillales</taxon>
        <taxon>Lactobacillaceae</taxon>
        <taxon>Lacticaseibacillus</taxon>
    </lineage>
</organism>
<dbReference type="EMBL" id="JBHTOK010000019">
    <property type="protein sequence ID" value="MFD1440651.1"/>
    <property type="molecule type" value="Genomic_DNA"/>
</dbReference>
<feature type="binding site" evidence="11">
    <location>
        <position position="153"/>
    </location>
    <ligand>
        <name>substrate</name>
    </ligand>
</feature>
<feature type="binding site" evidence="11">
    <location>
        <begin position="279"/>
        <end position="280"/>
    </location>
    <ligand>
        <name>FMN</name>
        <dbReference type="ChEBI" id="CHEBI:58210"/>
    </ligand>
</feature>
<comment type="subcellular location">
    <subcellularLocation>
        <location evidence="11">Cytoplasm</location>
    </subcellularLocation>
</comment>
<dbReference type="InterPro" id="IPR000262">
    <property type="entry name" value="FMN-dep_DH"/>
</dbReference>
<keyword evidence="9 11" id="KW-0413">Isomerase</keyword>
<comment type="cofactor">
    <cofactor evidence="11">
        <name>NADPH</name>
        <dbReference type="ChEBI" id="CHEBI:57783"/>
    </cofactor>
</comment>
<feature type="binding site" evidence="11">
    <location>
        <position position="123"/>
    </location>
    <ligand>
        <name>FMN</name>
        <dbReference type="ChEBI" id="CHEBI:58210"/>
    </ligand>
</feature>
<feature type="binding site" evidence="11">
    <location>
        <position position="154"/>
    </location>
    <ligand>
        <name>Mg(2+)</name>
        <dbReference type="ChEBI" id="CHEBI:18420"/>
    </ligand>
</feature>
<evidence type="ECO:0000256" key="3">
    <source>
        <dbReference type="ARBA" id="ARBA00022630"/>
    </source>
</evidence>
<keyword evidence="3 11" id="KW-0285">Flavoprotein</keyword>
<evidence type="ECO:0000256" key="6">
    <source>
        <dbReference type="ARBA" id="ARBA00022842"/>
    </source>
</evidence>
<comment type="similarity">
    <text evidence="11">Belongs to the IPP isomerase type 2 family.</text>
</comment>
<sequence length="344" mass="36612">MSQSIQSHRKDEHVFLAEKFFAAHATAGFDEVRLLHDPLPETAVGEVAVKPALFDWQWPFFINAMTGGSKQTGQYNQQLATIAAHTGLAMATGSQAVALKEPALAETFHVARTADPDGFLIGNIGANKTPAQAQAAIAMLHADALEIHLNAVQELIMPEGDRDFHWLANLQTLVETSPVPVIVKEVGFGMTKEALAKLAAVNVKYVDVGGRGGTNFAQIEGVRRQSDDYQDLIGFGQSTVESLLEAQGSGLTILATGGVRSPLDVIKALRLGASAVGISGQVLHWLIQEGPAAAEAHIKAWQQQLPALLALLGAADLTALQQVPVVLSPALVSYAQQRHLPLPK</sequence>
<evidence type="ECO:0000256" key="8">
    <source>
        <dbReference type="ARBA" id="ARBA00023229"/>
    </source>
</evidence>
<evidence type="ECO:0000256" key="10">
    <source>
        <dbReference type="ARBA" id="ARBA00025810"/>
    </source>
</evidence>
<evidence type="ECO:0000256" key="2">
    <source>
        <dbReference type="ARBA" id="ARBA00022490"/>
    </source>
</evidence>
<dbReference type="RefSeq" id="WP_125754521.1">
    <property type="nucleotide sequence ID" value="NZ_JBHTOK010000019.1"/>
</dbReference>
<feature type="binding site" evidence="11">
    <location>
        <position position="214"/>
    </location>
    <ligand>
        <name>FMN</name>
        <dbReference type="ChEBI" id="CHEBI:58210"/>
    </ligand>
</feature>
<keyword evidence="14" id="KW-1185">Reference proteome</keyword>
<comment type="function">
    <text evidence="11">Involved in the biosynthesis of isoprenoids. Catalyzes the 1,3-allylic rearrangement of the homoallylic substrate isopentenyl (IPP) to its allylic isomer, dimethylallyl diphosphate (DMAPP).</text>
</comment>
<evidence type="ECO:0000259" key="12">
    <source>
        <dbReference type="Pfam" id="PF01070"/>
    </source>
</evidence>
<feature type="binding site" evidence="11">
    <location>
        <begin position="64"/>
        <end position="66"/>
    </location>
    <ligand>
        <name>FMN</name>
        <dbReference type="ChEBI" id="CHEBI:58210"/>
    </ligand>
</feature>
<gene>
    <name evidence="11 13" type="primary">fni</name>
    <name evidence="13" type="ORF">ACFQ5K_04495</name>
</gene>
<dbReference type="HAMAP" id="MF_00354">
    <property type="entry name" value="Idi_2"/>
    <property type="match status" value="1"/>
</dbReference>
<dbReference type="Pfam" id="PF01070">
    <property type="entry name" value="FMN_dh"/>
    <property type="match status" value="1"/>
</dbReference>
<comment type="catalytic activity">
    <reaction evidence="11">
        <text>isopentenyl diphosphate = dimethylallyl diphosphate</text>
        <dbReference type="Rhea" id="RHEA:23284"/>
        <dbReference type="ChEBI" id="CHEBI:57623"/>
        <dbReference type="ChEBI" id="CHEBI:128769"/>
        <dbReference type="EC" id="5.3.3.2"/>
    </reaction>
</comment>
<keyword evidence="4 11" id="KW-0288">FMN</keyword>
<comment type="subunit">
    <text evidence="10 11">Homooctamer. Dimer of tetramers.</text>
</comment>
<dbReference type="InterPro" id="IPR013785">
    <property type="entry name" value="Aldolase_TIM"/>
</dbReference>
<comment type="cofactor">
    <cofactor evidence="11">
        <name>Mg(2+)</name>
        <dbReference type="ChEBI" id="CHEBI:18420"/>
    </cofactor>
</comment>
<dbReference type="SUPFAM" id="SSF51395">
    <property type="entry name" value="FMN-linked oxidoreductases"/>
    <property type="match status" value="1"/>
</dbReference>
<feature type="domain" description="FMN-dependent dehydrogenase" evidence="12">
    <location>
        <begin position="150"/>
        <end position="322"/>
    </location>
</feature>
<dbReference type="GO" id="GO:0004452">
    <property type="term" value="F:isopentenyl-diphosphate delta-isomerase activity"/>
    <property type="evidence" value="ECO:0007669"/>
    <property type="project" value="UniProtKB-EC"/>
</dbReference>
<comment type="cofactor">
    <cofactor evidence="1 11">
        <name>FMN</name>
        <dbReference type="ChEBI" id="CHEBI:58210"/>
    </cofactor>
</comment>
<feature type="binding site" evidence="11">
    <location>
        <begin position="258"/>
        <end position="260"/>
    </location>
    <ligand>
        <name>FMN</name>
        <dbReference type="ChEBI" id="CHEBI:58210"/>
    </ligand>
</feature>
<comment type="caution">
    <text evidence="11">Lacks conserved residue(s) required for the propagation of feature annotation.</text>
</comment>
<comment type="caution">
    <text evidence="13">The sequence shown here is derived from an EMBL/GenBank/DDBJ whole genome shotgun (WGS) entry which is preliminary data.</text>
</comment>
<dbReference type="InterPro" id="IPR011179">
    <property type="entry name" value="IPdP_isomerase"/>
</dbReference>
<evidence type="ECO:0000256" key="5">
    <source>
        <dbReference type="ARBA" id="ARBA00022723"/>
    </source>
</evidence>
<evidence type="ECO:0000256" key="7">
    <source>
        <dbReference type="ARBA" id="ARBA00022857"/>
    </source>
</evidence>
<dbReference type="PANTHER" id="PTHR43665">
    <property type="entry name" value="ISOPENTENYL-DIPHOSPHATE DELTA-ISOMERASE"/>
    <property type="match status" value="1"/>
</dbReference>
<feature type="binding site" evidence="11">
    <location>
        <begin position="9"/>
        <end position="10"/>
    </location>
    <ligand>
        <name>substrate</name>
    </ligand>
</feature>
<evidence type="ECO:0000313" key="14">
    <source>
        <dbReference type="Proteomes" id="UP001597212"/>
    </source>
</evidence>
<keyword evidence="2 11" id="KW-0963">Cytoplasm</keyword>
<dbReference type="PIRSF" id="PIRSF003314">
    <property type="entry name" value="IPP_isomerase"/>
    <property type="match status" value="1"/>
</dbReference>
<evidence type="ECO:0000313" key="13">
    <source>
        <dbReference type="EMBL" id="MFD1440651.1"/>
    </source>
</evidence>